<dbReference type="InterPro" id="IPR019546">
    <property type="entry name" value="TAT_signal_bac_arc"/>
</dbReference>
<protein>
    <submittedName>
        <fullName evidence="3">Desulfoferrodoxin</fullName>
    </submittedName>
</protein>
<sequence>MSNRRTFLKSSLAVAAGFAVGHISPVSANSACSYPKGIIYTKQNPGKWSGKIKGHMPNVTVEGNKVTVTTTHGMSEEHYIVRHTIVSKCGKVLGEKTFHPSDVQAKSIFELKDTSTKYAWDTITLYATSFCNKHDLWVTEFEV</sequence>
<dbReference type="Gene3D" id="2.60.40.730">
    <property type="entry name" value="SOR catalytic domain"/>
    <property type="match status" value="1"/>
</dbReference>
<feature type="signal peptide" evidence="1">
    <location>
        <begin position="1"/>
        <end position="28"/>
    </location>
</feature>
<dbReference type="eggNOG" id="COG2033">
    <property type="taxonomic scope" value="Bacteria"/>
</dbReference>
<dbReference type="InterPro" id="IPR006311">
    <property type="entry name" value="TAT_signal"/>
</dbReference>
<dbReference type="PROSITE" id="PS51318">
    <property type="entry name" value="TAT"/>
    <property type="match status" value="1"/>
</dbReference>
<evidence type="ECO:0000313" key="4">
    <source>
        <dbReference type="Proteomes" id="UP000030652"/>
    </source>
</evidence>
<dbReference type="GO" id="GO:0005506">
    <property type="term" value="F:iron ion binding"/>
    <property type="evidence" value="ECO:0007669"/>
    <property type="project" value="InterPro"/>
</dbReference>
<gene>
    <name evidence="3" type="ORF">SCABRO_03302</name>
</gene>
<feature type="domain" description="Desulfoferrodoxin ferrous iron-binding" evidence="2">
    <location>
        <begin position="54"/>
        <end position="139"/>
    </location>
</feature>
<evidence type="ECO:0000256" key="1">
    <source>
        <dbReference type="SAM" id="SignalP"/>
    </source>
</evidence>
<name>A0A0B0EJV4_9BACT</name>
<comment type="caution">
    <text evidence="3">The sequence shown here is derived from an EMBL/GenBank/DDBJ whole genome shotgun (WGS) entry which is preliminary data.</text>
</comment>
<dbReference type="InterPro" id="IPR036073">
    <property type="entry name" value="Desulfoferrodoxin_Fe-bd_dom_sf"/>
</dbReference>
<dbReference type="InterPro" id="IPR002742">
    <property type="entry name" value="Desulfoferrodoxin_Fe-bd_dom"/>
</dbReference>
<evidence type="ECO:0000259" key="2">
    <source>
        <dbReference type="Pfam" id="PF01880"/>
    </source>
</evidence>
<proteinExistence type="predicted"/>
<reference evidence="3 4" key="1">
    <citation type="submission" date="2014-10" db="EMBL/GenBank/DDBJ databases">
        <title>Draft genome of anammox bacterium scalindua brodae, obtained using differential coverage binning of sequence data from two enrichment reactors.</title>
        <authorList>
            <person name="Speth D.R."/>
            <person name="Russ L."/>
            <person name="Kartal B."/>
            <person name="Op den Camp H.J."/>
            <person name="Dutilh B.E."/>
            <person name="Jetten M.S."/>
        </authorList>
    </citation>
    <scope>NUCLEOTIDE SEQUENCE [LARGE SCALE GENOMIC DNA]</scope>
    <source>
        <strain evidence="3">RU1</strain>
    </source>
</reference>
<evidence type="ECO:0000313" key="3">
    <source>
        <dbReference type="EMBL" id="KHE91000.1"/>
    </source>
</evidence>
<dbReference type="Pfam" id="PF10518">
    <property type="entry name" value="TAT_signal"/>
    <property type="match status" value="1"/>
</dbReference>
<dbReference type="AlphaFoldDB" id="A0A0B0EJV4"/>
<keyword evidence="1" id="KW-0732">Signal</keyword>
<organism evidence="3 4">
    <name type="scientific">Candidatus Scalindua brodae</name>
    <dbReference type="NCBI Taxonomy" id="237368"/>
    <lineage>
        <taxon>Bacteria</taxon>
        <taxon>Pseudomonadati</taxon>
        <taxon>Planctomycetota</taxon>
        <taxon>Candidatus Brocadiia</taxon>
        <taxon>Candidatus Brocadiales</taxon>
        <taxon>Candidatus Scalinduaceae</taxon>
        <taxon>Candidatus Scalindua</taxon>
    </lineage>
</organism>
<dbReference type="GO" id="GO:0016491">
    <property type="term" value="F:oxidoreductase activity"/>
    <property type="evidence" value="ECO:0007669"/>
    <property type="project" value="InterPro"/>
</dbReference>
<feature type="chain" id="PRO_5002054314" evidence="1">
    <location>
        <begin position="29"/>
        <end position="143"/>
    </location>
</feature>
<dbReference type="SUPFAM" id="SSF49367">
    <property type="entry name" value="Superoxide reductase-like"/>
    <property type="match status" value="1"/>
</dbReference>
<accession>A0A0B0EJV4</accession>
<dbReference type="Pfam" id="PF01880">
    <property type="entry name" value="Desulfoferrodox"/>
    <property type="match status" value="1"/>
</dbReference>
<dbReference type="EMBL" id="JRYO01000225">
    <property type="protein sequence ID" value="KHE91000.1"/>
    <property type="molecule type" value="Genomic_DNA"/>
</dbReference>
<dbReference type="Proteomes" id="UP000030652">
    <property type="component" value="Unassembled WGS sequence"/>
</dbReference>